<accession>A0ABQ9G7D9</accession>
<dbReference type="EMBL" id="JARBHB010000015">
    <property type="protein sequence ID" value="KAJ8868173.1"/>
    <property type="molecule type" value="Genomic_DNA"/>
</dbReference>
<evidence type="ECO:0000259" key="1">
    <source>
        <dbReference type="Pfam" id="PF13843"/>
    </source>
</evidence>
<gene>
    <name evidence="2" type="ORF">PR048_031982</name>
</gene>
<organism evidence="2 3">
    <name type="scientific">Dryococelus australis</name>
    <dbReference type="NCBI Taxonomy" id="614101"/>
    <lineage>
        <taxon>Eukaryota</taxon>
        <taxon>Metazoa</taxon>
        <taxon>Ecdysozoa</taxon>
        <taxon>Arthropoda</taxon>
        <taxon>Hexapoda</taxon>
        <taxon>Insecta</taxon>
        <taxon>Pterygota</taxon>
        <taxon>Neoptera</taxon>
        <taxon>Polyneoptera</taxon>
        <taxon>Phasmatodea</taxon>
        <taxon>Verophasmatodea</taxon>
        <taxon>Anareolatae</taxon>
        <taxon>Phasmatidae</taxon>
        <taxon>Eurycanthinae</taxon>
        <taxon>Dryococelus</taxon>
    </lineage>
</organism>
<feature type="domain" description="PiggyBac transposable element-derived protein" evidence="1">
    <location>
        <begin position="23"/>
        <end position="111"/>
    </location>
</feature>
<dbReference type="Pfam" id="PF13843">
    <property type="entry name" value="DDE_Tnp_1_7"/>
    <property type="match status" value="1"/>
</dbReference>
<keyword evidence="3" id="KW-1185">Reference proteome</keyword>
<proteinExistence type="predicted"/>
<evidence type="ECO:0000313" key="3">
    <source>
        <dbReference type="Proteomes" id="UP001159363"/>
    </source>
</evidence>
<sequence length="121" mass="13861">MMHLFRIYEGDSTFTDIGIRISGNIVIELARTIPEHKNYKLYFDNWFSSISLAKELQDRGICCVGTIQENKIPNPPLKTDQVLKKDGRRAHSCAVDSNSDIVIAKKWFDNKPSASFIRMQL</sequence>
<protein>
    <recommendedName>
        <fullName evidence="1">PiggyBac transposable element-derived protein domain-containing protein</fullName>
    </recommendedName>
</protein>
<dbReference type="InterPro" id="IPR029526">
    <property type="entry name" value="PGBD"/>
</dbReference>
<comment type="caution">
    <text evidence="2">The sequence shown here is derived from an EMBL/GenBank/DDBJ whole genome shotgun (WGS) entry which is preliminary data.</text>
</comment>
<name>A0ABQ9G7D9_9NEOP</name>
<reference evidence="2 3" key="1">
    <citation type="submission" date="2023-02" db="EMBL/GenBank/DDBJ databases">
        <title>LHISI_Scaffold_Assembly.</title>
        <authorList>
            <person name="Stuart O.P."/>
            <person name="Cleave R."/>
            <person name="Magrath M.J.L."/>
            <person name="Mikheyev A.S."/>
        </authorList>
    </citation>
    <scope>NUCLEOTIDE SEQUENCE [LARGE SCALE GENOMIC DNA]</scope>
    <source>
        <strain evidence="2">Daus_M_001</strain>
        <tissue evidence="2">Leg muscle</tissue>
    </source>
</reference>
<dbReference type="PANTHER" id="PTHR47272">
    <property type="entry name" value="DDE_TNP_1_7 DOMAIN-CONTAINING PROTEIN"/>
    <property type="match status" value="1"/>
</dbReference>
<dbReference type="Proteomes" id="UP001159363">
    <property type="component" value="Chromosome 14"/>
</dbReference>
<evidence type="ECO:0000313" key="2">
    <source>
        <dbReference type="EMBL" id="KAJ8868173.1"/>
    </source>
</evidence>